<gene>
    <name evidence="2" type="ORF">MCHLO_04164</name>
</gene>
<accession>A0ABQ0L6C3</accession>
<sequence length="270" mass="30223">MALRIHVHPPPPATRMTRCSSPNGAVEFSYDFPVASTSTTNTHVQRPRSPRRRYAPSPVRRSFDVDDDDDVPSADEMDLDDDEDTRYDVYPKRATTHPIPRPTPTGNQWTTRAPSPSHLSPFYPTSTSTFTPASYESERSVLSSLSHDNKRHGAITNKIRKPRRSVDEPSPSSLVPPAMSYASSSGSSAPSSPYSIASDDFSDLDDHDDALFGSPEMEPSELPAVDEEQDHQQHHETGMAIKKQWTALSMRVRFGVFRAKRRMRDRVLSL</sequence>
<evidence type="ECO:0000313" key="2">
    <source>
        <dbReference type="EMBL" id="GAT46663.1"/>
    </source>
</evidence>
<feature type="compositionally biased region" description="Basic residues" evidence="1">
    <location>
        <begin position="45"/>
        <end position="54"/>
    </location>
</feature>
<evidence type="ECO:0000256" key="1">
    <source>
        <dbReference type="SAM" id="MobiDB-lite"/>
    </source>
</evidence>
<keyword evidence="3" id="KW-1185">Reference proteome</keyword>
<feature type="compositionally biased region" description="Acidic residues" evidence="1">
    <location>
        <begin position="65"/>
        <end position="85"/>
    </location>
</feature>
<proteinExistence type="predicted"/>
<feature type="compositionally biased region" description="Polar residues" evidence="1">
    <location>
        <begin position="104"/>
        <end position="118"/>
    </location>
</feature>
<feature type="compositionally biased region" description="Basic residues" evidence="1">
    <location>
        <begin position="149"/>
        <end position="163"/>
    </location>
</feature>
<name>A0ABQ0L6C3_MYCCL</name>
<dbReference type="Proteomes" id="UP000815677">
    <property type="component" value="Unassembled WGS sequence"/>
</dbReference>
<feature type="compositionally biased region" description="Low complexity" evidence="1">
    <location>
        <begin position="120"/>
        <end position="135"/>
    </location>
</feature>
<organism evidence="2 3">
    <name type="scientific">Mycena chlorophos</name>
    <name type="common">Agaric fungus</name>
    <name type="synonym">Agaricus chlorophos</name>
    <dbReference type="NCBI Taxonomy" id="658473"/>
    <lineage>
        <taxon>Eukaryota</taxon>
        <taxon>Fungi</taxon>
        <taxon>Dikarya</taxon>
        <taxon>Basidiomycota</taxon>
        <taxon>Agaricomycotina</taxon>
        <taxon>Agaricomycetes</taxon>
        <taxon>Agaricomycetidae</taxon>
        <taxon>Agaricales</taxon>
        <taxon>Marasmiineae</taxon>
        <taxon>Mycenaceae</taxon>
        <taxon>Mycena</taxon>
    </lineage>
</organism>
<dbReference type="EMBL" id="DF842682">
    <property type="protein sequence ID" value="GAT46663.1"/>
    <property type="molecule type" value="Genomic_DNA"/>
</dbReference>
<feature type="compositionally biased region" description="Polar residues" evidence="1">
    <location>
        <begin position="35"/>
        <end position="44"/>
    </location>
</feature>
<evidence type="ECO:0000313" key="3">
    <source>
        <dbReference type="Proteomes" id="UP000815677"/>
    </source>
</evidence>
<feature type="region of interest" description="Disordered" evidence="1">
    <location>
        <begin position="1"/>
        <end position="237"/>
    </location>
</feature>
<reference evidence="2" key="1">
    <citation type="submission" date="2014-09" db="EMBL/GenBank/DDBJ databases">
        <title>Genome sequence of the luminous mushroom Mycena chlorophos for searching fungal bioluminescence genes.</title>
        <authorList>
            <person name="Tanaka Y."/>
            <person name="Kasuga D."/>
            <person name="Oba Y."/>
            <person name="Hase S."/>
            <person name="Sato K."/>
            <person name="Oba Y."/>
            <person name="Sakakibara Y."/>
        </authorList>
    </citation>
    <scope>NUCLEOTIDE SEQUENCE</scope>
</reference>
<feature type="compositionally biased region" description="Low complexity" evidence="1">
    <location>
        <begin position="176"/>
        <end position="199"/>
    </location>
</feature>
<protein>
    <submittedName>
        <fullName evidence="2">Uncharacterized protein</fullName>
    </submittedName>
</protein>